<dbReference type="EMBL" id="JACHKA010000001">
    <property type="protein sequence ID" value="MBB5985815.1"/>
    <property type="molecule type" value="Genomic_DNA"/>
</dbReference>
<dbReference type="Proteomes" id="UP001138540">
    <property type="component" value="Unassembled WGS sequence"/>
</dbReference>
<reference evidence="2 3" key="1">
    <citation type="submission" date="2020-08" db="EMBL/GenBank/DDBJ databases">
        <title>Exploring microbial biodiversity for novel pathways involved in the catabolism of aromatic compounds derived from lignin.</title>
        <authorList>
            <person name="Elkins J."/>
        </authorList>
    </citation>
    <scope>NUCLEOTIDE SEQUENCE [LARGE SCALE GENOMIC DNA]</scope>
    <source>
        <strain evidence="2 3">B1D3A</strain>
    </source>
</reference>
<keyword evidence="3" id="KW-1185">Reference proteome</keyword>
<proteinExistence type="predicted"/>
<accession>A0ABR6NEW0</accession>
<dbReference type="Pfam" id="PF18856">
    <property type="entry name" value="baeRF_family12"/>
    <property type="match status" value="1"/>
</dbReference>
<organism evidence="2 3">
    <name type="scientific">Sphingobium lignivorans</name>
    <dbReference type="NCBI Taxonomy" id="2735886"/>
    <lineage>
        <taxon>Bacteria</taxon>
        <taxon>Pseudomonadati</taxon>
        <taxon>Pseudomonadota</taxon>
        <taxon>Alphaproteobacteria</taxon>
        <taxon>Sphingomonadales</taxon>
        <taxon>Sphingomonadaceae</taxon>
        <taxon>Sphingobium</taxon>
    </lineage>
</organism>
<evidence type="ECO:0000313" key="3">
    <source>
        <dbReference type="Proteomes" id="UP001138540"/>
    </source>
</evidence>
<feature type="region of interest" description="Disordered" evidence="1">
    <location>
        <begin position="32"/>
        <end position="66"/>
    </location>
</feature>
<gene>
    <name evidence="2" type="ORF">HNP60_001789</name>
</gene>
<evidence type="ECO:0000256" key="1">
    <source>
        <dbReference type="SAM" id="MobiDB-lite"/>
    </source>
</evidence>
<dbReference type="InterPro" id="IPR041374">
    <property type="entry name" value="BaeRF_family12"/>
</dbReference>
<name>A0ABR6NEW0_9SPHN</name>
<comment type="caution">
    <text evidence="2">The sequence shown here is derived from an EMBL/GenBank/DDBJ whole genome shotgun (WGS) entry which is preliminary data.</text>
</comment>
<dbReference type="RefSeq" id="WP_184152611.1">
    <property type="nucleotide sequence ID" value="NZ_JACHKA010000001.1"/>
</dbReference>
<sequence>MKIDHGTLVAVMDGKKMLLFRNEGDETYPNLVLEQEREQDNPPGHEQGTDAPGRAFSSVGPGRSAMEETDFHRLAEDRFADEAAAILNKRALANAFDKLIIVAPPKTLGELRGHYHKELESRLVGEVAKDLTGHPVPDIERIVSES</sequence>
<evidence type="ECO:0000313" key="2">
    <source>
        <dbReference type="EMBL" id="MBB5985815.1"/>
    </source>
</evidence>
<protein>
    <submittedName>
        <fullName evidence="2">Protein required for attachment to host cells</fullName>
    </submittedName>
</protein>